<protein>
    <submittedName>
        <fullName evidence="1">Uncharacterized protein</fullName>
    </submittedName>
</protein>
<gene>
    <name evidence="1" type="ORF">V6N12_053060</name>
</gene>
<evidence type="ECO:0000313" key="2">
    <source>
        <dbReference type="Proteomes" id="UP001472677"/>
    </source>
</evidence>
<sequence>MVRLWSHNWASDISSLIHCKKANVLVDEDLLICDMVTPNDSRNRNLLHPIALSHIMSIPVPDYVASLDHCSWNKEKHGDFLVELAYFSLSQDSWDARDSSCLPLEEWLLSNLRSNQLYISYDSPMKSYVLILFMASMEEKECNHL</sequence>
<organism evidence="1 2">
    <name type="scientific">Hibiscus sabdariffa</name>
    <name type="common">roselle</name>
    <dbReference type="NCBI Taxonomy" id="183260"/>
    <lineage>
        <taxon>Eukaryota</taxon>
        <taxon>Viridiplantae</taxon>
        <taxon>Streptophyta</taxon>
        <taxon>Embryophyta</taxon>
        <taxon>Tracheophyta</taxon>
        <taxon>Spermatophyta</taxon>
        <taxon>Magnoliopsida</taxon>
        <taxon>eudicotyledons</taxon>
        <taxon>Gunneridae</taxon>
        <taxon>Pentapetalae</taxon>
        <taxon>rosids</taxon>
        <taxon>malvids</taxon>
        <taxon>Malvales</taxon>
        <taxon>Malvaceae</taxon>
        <taxon>Malvoideae</taxon>
        <taxon>Hibiscus</taxon>
    </lineage>
</organism>
<name>A0ABR2AX77_9ROSI</name>
<comment type="caution">
    <text evidence="1">The sequence shown here is derived from an EMBL/GenBank/DDBJ whole genome shotgun (WGS) entry which is preliminary data.</text>
</comment>
<proteinExistence type="predicted"/>
<keyword evidence="2" id="KW-1185">Reference proteome</keyword>
<evidence type="ECO:0000313" key="1">
    <source>
        <dbReference type="EMBL" id="KAK8498839.1"/>
    </source>
</evidence>
<accession>A0ABR2AX77</accession>
<dbReference type="EMBL" id="JBBPBM010000246">
    <property type="protein sequence ID" value="KAK8498839.1"/>
    <property type="molecule type" value="Genomic_DNA"/>
</dbReference>
<dbReference type="Proteomes" id="UP001472677">
    <property type="component" value="Unassembled WGS sequence"/>
</dbReference>
<reference evidence="1 2" key="1">
    <citation type="journal article" date="2024" name="G3 (Bethesda)">
        <title>Genome assembly of Hibiscus sabdariffa L. provides insights into metabolisms of medicinal natural products.</title>
        <authorList>
            <person name="Kim T."/>
        </authorList>
    </citation>
    <scope>NUCLEOTIDE SEQUENCE [LARGE SCALE GENOMIC DNA]</scope>
    <source>
        <strain evidence="1">TK-2024</strain>
        <tissue evidence="1">Old leaves</tissue>
    </source>
</reference>